<dbReference type="Proteomes" id="UP001064048">
    <property type="component" value="Chromosome 4"/>
</dbReference>
<sequence length="159" mass="17823">MNVVGYLITLANLQSFQESGGPLKDLSIRVGKVQILADDLRSQSEFPIESFKQTGYSQEGDTGKYLSQNLRNYLFKGNVDPMEEGVILTLSYTKKATPLATGSTDDKDGTLSFFLHKSGGLEEHERQNLYRYLDTIKGLKRNKRDVTVYETAMVENASK</sequence>
<dbReference type="EMBL" id="CM046104">
    <property type="protein sequence ID" value="KAI8424143.1"/>
    <property type="molecule type" value="Genomic_DNA"/>
</dbReference>
<comment type="caution">
    <text evidence="1">The sequence shown here is derived from an EMBL/GenBank/DDBJ whole genome shotgun (WGS) entry which is preliminary data.</text>
</comment>
<accession>A0ACC0JJ47</accession>
<name>A0ACC0JJ47_CHOFU</name>
<evidence type="ECO:0000313" key="1">
    <source>
        <dbReference type="EMBL" id="KAI8424143.1"/>
    </source>
</evidence>
<proteinExistence type="predicted"/>
<reference evidence="1 2" key="1">
    <citation type="journal article" date="2022" name="Genome Biol. Evol.">
        <title>The Spruce Budworm Genome: Reconstructing the Evolutionary History of Antifreeze Proteins.</title>
        <authorList>
            <person name="Beliveau C."/>
            <person name="Gagne P."/>
            <person name="Picq S."/>
            <person name="Vernygora O."/>
            <person name="Keeling C.I."/>
            <person name="Pinkney K."/>
            <person name="Doucet D."/>
            <person name="Wen F."/>
            <person name="Johnston J.S."/>
            <person name="Maaroufi H."/>
            <person name="Boyle B."/>
            <person name="Laroche J."/>
            <person name="Dewar K."/>
            <person name="Juretic N."/>
            <person name="Blackburn G."/>
            <person name="Nisole A."/>
            <person name="Brunet B."/>
            <person name="Brandao M."/>
            <person name="Lumley L."/>
            <person name="Duan J."/>
            <person name="Quan G."/>
            <person name="Lucarotti C.J."/>
            <person name="Roe A.D."/>
            <person name="Sperling F.A.H."/>
            <person name="Levesque R.C."/>
            <person name="Cusson M."/>
        </authorList>
    </citation>
    <scope>NUCLEOTIDE SEQUENCE [LARGE SCALE GENOMIC DNA]</scope>
    <source>
        <strain evidence="1">Glfc:IPQL:Cfum</strain>
    </source>
</reference>
<evidence type="ECO:0000313" key="2">
    <source>
        <dbReference type="Proteomes" id="UP001064048"/>
    </source>
</evidence>
<organism evidence="1 2">
    <name type="scientific">Choristoneura fumiferana</name>
    <name type="common">Spruce budworm moth</name>
    <name type="synonym">Archips fumiferana</name>
    <dbReference type="NCBI Taxonomy" id="7141"/>
    <lineage>
        <taxon>Eukaryota</taxon>
        <taxon>Metazoa</taxon>
        <taxon>Ecdysozoa</taxon>
        <taxon>Arthropoda</taxon>
        <taxon>Hexapoda</taxon>
        <taxon>Insecta</taxon>
        <taxon>Pterygota</taxon>
        <taxon>Neoptera</taxon>
        <taxon>Endopterygota</taxon>
        <taxon>Lepidoptera</taxon>
        <taxon>Glossata</taxon>
        <taxon>Ditrysia</taxon>
        <taxon>Tortricoidea</taxon>
        <taxon>Tortricidae</taxon>
        <taxon>Tortricinae</taxon>
        <taxon>Choristoneura</taxon>
    </lineage>
</organism>
<gene>
    <name evidence="1" type="ORF">MSG28_002739</name>
</gene>
<keyword evidence="2" id="KW-1185">Reference proteome</keyword>
<protein>
    <submittedName>
        <fullName evidence="1">Uncharacterized protein</fullName>
    </submittedName>
</protein>